<name>A0A0D2SJ14_GOSRA</name>
<sequence length="87" mass="9881">MGGSELEVLDQQFFPLLFFFSFFPRSAAASPVPELSLPHCCRPRLAVHRPYRTQTRAPVCIVDLPSLAQRRRRSFLAVPQPSLLQIT</sequence>
<evidence type="ECO:0000313" key="1">
    <source>
        <dbReference type="EMBL" id="KJB31135.1"/>
    </source>
</evidence>
<gene>
    <name evidence="1" type="ORF">B456_005G178400</name>
</gene>
<accession>A0A0D2SJ14</accession>
<protein>
    <submittedName>
        <fullName evidence="1">Uncharacterized protein</fullName>
    </submittedName>
</protein>
<dbReference type="Proteomes" id="UP000032304">
    <property type="component" value="Chromosome 5"/>
</dbReference>
<organism evidence="1 2">
    <name type="scientific">Gossypium raimondii</name>
    <name type="common">Peruvian cotton</name>
    <name type="synonym">Gossypium klotzschianum subsp. raimondii</name>
    <dbReference type="NCBI Taxonomy" id="29730"/>
    <lineage>
        <taxon>Eukaryota</taxon>
        <taxon>Viridiplantae</taxon>
        <taxon>Streptophyta</taxon>
        <taxon>Embryophyta</taxon>
        <taxon>Tracheophyta</taxon>
        <taxon>Spermatophyta</taxon>
        <taxon>Magnoliopsida</taxon>
        <taxon>eudicotyledons</taxon>
        <taxon>Gunneridae</taxon>
        <taxon>Pentapetalae</taxon>
        <taxon>rosids</taxon>
        <taxon>malvids</taxon>
        <taxon>Malvales</taxon>
        <taxon>Malvaceae</taxon>
        <taxon>Malvoideae</taxon>
        <taxon>Gossypium</taxon>
    </lineage>
</organism>
<keyword evidence="2" id="KW-1185">Reference proteome</keyword>
<proteinExistence type="predicted"/>
<dbReference type="AlphaFoldDB" id="A0A0D2SJ14"/>
<dbReference type="Gramene" id="KJB31135">
    <property type="protein sequence ID" value="KJB31135"/>
    <property type="gene ID" value="B456_005G178400"/>
</dbReference>
<dbReference type="EMBL" id="CM001744">
    <property type="protein sequence ID" value="KJB31135.1"/>
    <property type="molecule type" value="Genomic_DNA"/>
</dbReference>
<reference evidence="1 2" key="1">
    <citation type="journal article" date="2012" name="Nature">
        <title>Repeated polyploidization of Gossypium genomes and the evolution of spinnable cotton fibres.</title>
        <authorList>
            <person name="Paterson A.H."/>
            <person name="Wendel J.F."/>
            <person name="Gundlach H."/>
            <person name="Guo H."/>
            <person name="Jenkins J."/>
            <person name="Jin D."/>
            <person name="Llewellyn D."/>
            <person name="Showmaker K.C."/>
            <person name="Shu S."/>
            <person name="Udall J."/>
            <person name="Yoo M.J."/>
            <person name="Byers R."/>
            <person name="Chen W."/>
            <person name="Doron-Faigenboim A."/>
            <person name="Duke M.V."/>
            <person name="Gong L."/>
            <person name="Grimwood J."/>
            <person name="Grover C."/>
            <person name="Grupp K."/>
            <person name="Hu G."/>
            <person name="Lee T.H."/>
            <person name="Li J."/>
            <person name="Lin L."/>
            <person name="Liu T."/>
            <person name="Marler B.S."/>
            <person name="Page J.T."/>
            <person name="Roberts A.W."/>
            <person name="Romanel E."/>
            <person name="Sanders W.S."/>
            <person name="Szadkowski E."/>
            <person name="Tan X."/>
            <person name="Tang H."/>
            <person name="Xu C."/>
            <person name="Wang J."/>
            <person name="Wang Z."/>
            <person name="Zhang D."/>
            <person name="Zhang L."/>
            <person name="Ashrafi H."/>
            <person name="Bedon F."/>
            <person name="Bowers J.E."/>
            <person name="Brubaker C.L."/>
            <person name="Chee P.W."/>
            <person name="Das S."/>
            <person name="Gingle A.R."/>
            <person name="Haigler C.H."/>
            <person name="Harker D."/>
            <person name="Hoffmann L.V."/>
            <person name="Hovav R."/>
            <person name="Jones D.C."/>
            <person name="Lemke C."/>
            <person name="Mansoor S."/>
            <person name="ur Rahman M."/>
            <person name="Rainville L.N."/>
            <person name="Rambani A."/>
            <person name="Reddy U.K."/>
            <person name="Rong J.K."/>
            <person name="Saranga Y."/>
            <person name="Scheffler B.E."/>
            <person name="Scheffler J.A."/>
            <person name="Stelly D.M."/>
            <person name="Triplett B.A."/>
            <person name="Van Deynze A."/>
            <person name="Vaslin M.F."/>
            <person name="Waghmare V.N."/>
            <person name="Walford S.A."/>
            <person name="Wright R.J."/>
            <person name="Zaki E.A."/>
            <person name="Zhang T."/>
            <person name="Dennis E.S."/>
            <person name="Mayer K.F."/>
            <person name="Peterson D.G."/>
            <person name="Rokhsar D.S."/>
            <person name="Wang X."/>
            <person name="Schmutz J."/>
        </authorList>
    </citation>
    <scope>NUCLEOTIDE SEQUENCE [LARGE SCALE GENOMIC DNA]</scope>
</reference>
<evidence type="ECO:0000313" key="2">
    <source>
        <dbReference type="Proteomes" id="UP000032304"/>
    </source>
</evidence>